<protein>
    <submittedName>
        <fullName evidence="1">Uncharacterized protein</fullName>
    </submittedName>
</protein>
<dbReference type="AlphaFoldDB" id="A0A068S853"/>
<sequence length="260" mass="29361">MVYLVPSLRDDCVIQRDHCRELLVFWCKVTAMIAKCVTSAAGNDGYVPFWCFQGLLTAKAFVVKYRPLPLEIHCINAKMGWNGDTVLISRKGALEKFHKDQEDVSLVISLGSWTFPLCASATTSNNSYIFRCRQGSSRPIVVLMVDNSFDGYSAMHACYRWIISAASTKSSNHEQQNPYLQCQQHLLDSLWIFIIGQLLSSRAPCSVHFYGCVTSATIYNYVCVFWCYQHLSSTQGSRQQATLLPLESGYQQSFIAWTSL</sequence>
<comment type="caution">
    <text evidence="1">The sequence shown here is derived from an EMBL/GenBank/DDBJ whole genome shotgun (WGS) entry which is preliminary data.</text>
</comment>
<reference evidence="1" key="1">
    <citation type="submission" date="2013-08" db="EMBL/GenBank/DDBJ databases">
        <title>Gene expansion shapes genome architecture in the human pathogen Lichtheimia corymbifera: an evolutionary genomics analysis in the ancient terrestrial Mucorales (Mucoromycotina).</title>
        <authorList>
            <person name="Schwartze V.U."/>
            <person name="Winter S."/>
            <person name="Shelest E."/>
            <person name="Marcet-Houben M."/>
            <person name="Horn F."/>
            <person name="Wehner S."/>
            <person name="Hoffmann K."/>
            <person name="Riege K."/>
            <person name="Sammeth M."/>
            <person name="Nowrousian M."/>
            <person name="Valiante V."/>
            <person name="Linde J."/>
            <person name="Jacobsen I.D."/>
            <person name="Marz M."/>
            <person name="Brakhage A.A."/>
            <person name="Gabaldon T."/>
            <person name="Bocker S."/>
            <person name="Voigt K."/>
        </authorList>
    </citation>
    <scope>NUCLEOTIDE SEQUENCE [LARGE SCALE GENOMIC DNA]</scope>
    <source>
        <strain evidence="1">FSU 9682</strain>
    </source>
</reference>
<name>A0A068S853_9FUNG</name>
<accession>A0A068S853</accession>
<organism evidence="1 2">
    <name type="scientific">Lichtheimia corymbifera JMRC:FSU:9682</name>
    <dbReference type="NCBI Taxonomy" id="1263082"/>
    <lineage>
        <taxon>Eukaryota</taxon>
        <taxon>Fungi</taxon>
        <taxon>Fungi incertae sedis</taxon>
        <taxon>Mucoromycota</taxon>
        <taxon>Mucoromycotina</taxon>
        <taxon>Mucoromycetes</taxon>
        <taxon>Mucorales</taxon>
        <taxon>Lichtheimiaceae</taxon>
        <taxon>Lichtheimia</taxon>
    </lineage>
</organism>
<gene>
    <name evidence="1" type="ORF">LCOR_08392.1</name>
</gene>
<evidence type="ECO:0000313" key="1">
    <source>
        <dbReference type="EMBL" id="CDH57456.1"/>
    </source>
</evidence>
<dbReference type="VEuPathDB" id="FungiDB:LCOR_08392.1"/>
<dbReference type="Proteomes" id="UP000027586">
    <property type="component" value="Unassembled WGS sequence"/>
</dbReference>
<evidence type="ECO:0000313" key="2">
    <source>
        <dbReference type="Proteomes" id="UP000027586"/>
    </source>
</evidence>
<dbReference type="EMBL" id="CBTN010000046">
    <property type="protein sequence ID" value="CDH57456.1"/>
    <property type="molecule type" value="Genomic_DNA"/>
</dbReference>
<proteinExistence type="predicted"/>
<keyword evidence="2" id="KW-1185">Reference proteome</keyword>